<evidence type="ECO:0000256" key="7">
    <source>
        <dbReference type="RuleBase" id="RU363032"/>
    </source>
</evidence>
<dbReference type="SUPFAM" id="SSF161098">
    <property type="entry name" value="MetI-like"/>
    <property type="match status" value="1"/>
</dbReference>
<feature type="region of interest" description="Disordered" evidence="8">
    <location>
        <begin position="1"/>
        <end position="26"/>
    </location>
</feature>
<feature type="transmembrane region" description="Helical" evidence="7">
    <location>
        <begin position="301"/>
        <end position="325"/>
    </location>
</feature>
<gene>
    <name evidence="10" type="ORF">GCM10009751_39380</name>
</gene>
<feature type="compositionally biased region" description="Low complexity" evidence="8">
    <location>
        <begin position="1"/>
        <end position="23"/>
    </location>
</feature>
<comment type="caution">
    <text evidence="10">The sequence shown here is derived from an EMBL/GenBank/DDBJ whole genome shotgun (WGS) entry which is preliminary data.</text>
</comment>
<comment type="subcellular location">
    <subcellularLocation>
        <location evidence="1 7">Cell membrane</location>
        <topology evidence="1 7">Multi-pass membrane protein</topology>
    </subcellularLocation>
</comment>
<dbReference type="Pfam" id="PF00528">
    <property type="entry name" value="BPD_transp_1"/>
    <property type="match status" value="1"/>
</dbReference>
<dbReference type="InterPro" id="IPR035906">
    <property type="entry name" value="MetI-like_sf"/>
</dbReference>
<evidence type="ECO:0000259" key="9">
    <source>
        <dbReference type="PROSITE" id="PS50928"/>
    </source>
</evidence>
<accession>A0ABN2NP77</accession>
<keyword evidence="4 7" id="KW-0812">Transmembrane</keyword>
<evidence type="ECO:0000313" key="11">
    <source>
        <dbReference type="Proteomes" id="UP001501094"/>
    </source>
</evidence>
<evidence type="ECO:0000256" key="5">
    <source>
        <dbReference type="ARBA" id="ARBA00022989"/>
    </source>
</evidence>
<feature type="transmembrane region" description="Helical" evidence="7">
    <location>
        <begin position="256"/>
        <end position="273"/>
    </location>
</feature>
<feature type="transmembrane region" description="Helical" evidence="7">
    <location>
        <begin position="195"/>
        <end position="219"/>
    </location>
</feature>
<dbReference type="Gene3D" id="1.10.3720.10">
    <property type="entry name" value="MetI-like"/>
    <property type="match status" value="1"/>
</dbReference>
<keyword evidence="6 7" id="KW-0472">Membrane</keyword>
<keyword evidence="2 7" id="KW-0813">Transport</keyword>
<keyword evidence="5 7" id="KW-1133">Transmembrane helix</keyword>
<organism evidence="10 11">
    <name type="scientific">Myceligenerans crystallogenes</name>
    <dbReference type="NCBI Taxonomy" id="316335"/>
    <lineage>
        <taxon>Bacteria</taxon>
        <taxon>Bacillati</taxon>
        <taxon>Actinomycetota</taxon>
        <taxon>Actinomycetes</taxon>
        <taxon>Micrococcales</taxon>
        <taxon>Promicromonosporaceae</taxon>
        <taxon>Myceligenerans</taxon>
    </lineage>
</organism>
<evidence type="ECO:0000256" key="2">
    <source>
        <dbReference type="ARBA" id="ARBA00022448"/>
    </source>
</evidence>
<feature type="domain" description="ABC transmembrane type-1" evidence="9">
    <location>
        <begin position="97"/>
        <end position="322"/>
    </location>
</feature>
<dbReference type="EMBL" id="BAAANL010000011">
    <property type="protein sequence ID" value="GAA1875778.1"/>
    <property type="molecule type" value="Genomic_DNA"/>
</dbReference>
<dbReference type="Proteomes" id="UP001501094">
    <property type="component" value="Unassembled WGS sequence"/>
</dbReference>
<proteinExistence type="inferred from homology"/>
<evidence type="ECO:0000256" key="4">
    <source>
        <dbReference type="ARBA" id="ARBA00022692"/>
    </source>
</evidence>
<evidence type="ECO:0000256" key="1">
    <source>
        <dbReference type="ARBA" id="ARBA00004651"/>
    </source>
</evidence>
<feature type="transmembrane region" description="Helical" evidence="7">
    <location>
        <begin position="139"/>
        <end position="163"/>
    </location>
</feature>
<dbReference type="PANTHER" id="PTHR30193:SF41">
    <property type="entry name" value="DIACETYLCHITOBIOSE UPTAKE SYSTEM PERMEASE PROTEIN NGCF"/>
    <property type="match status" value="1"/>
</dbReference>
<comment type="similarity">
    <text evidence="7">Belongs to the binding-protein-dependent transport system permease family.</text>
</comment>
<dbReference type="RefSeq" id="WP_344106390.1">
    <property type="nucleotide sequence ID" value="NZ_BAAANL010000011.1"/>
</dbReference>
<feature type="transmembrane region" description="Helical" evidence="7">
    <location>
        <begin position="36"/>
        <end position="55"/>
    </location>
</feature>
<evidence type="ECO:0000256" key="3">
    <source>
        <dbReference type="ARBA" id="ARBA00022475"/>
    </source>
</evidence>
<evidence type="ECO:0000313" key="10">
    <source>
        <dbReference type="EMBL" id="GAA1875778.1"/>
    </source>
</evidence>
<protein>
    <submittedName>
        <fullName evidence="10">Sugar ABC transporter permease</fullName>
    </submittedName>
</protein>
<dbReference type="InterPro" id="IPR000515">
    <property type="entry name" value="MetI-like"/>
</dbReference>
<sequence>MSSPRTSSSPATAAPPSGASPASGRRRRRRLSFDRLSFFAVALLLPLAVYVVFVISPFAQAVYFAMTDWTGFTPEMAFVGLDNFTRLLGDDKFLRALANSVLLALVVPAVTVVLALAVASMVTVGGPTTGGVRGIRGAGFYRVISFFPYCVPAIVVGLVWAQVYDPARGLLNGILVGLGFEGMADFPWLGDPRTAMAASMFVIVWSFVGFYTVLFVAAIKGVPAEIYEAARIDGAGRFRTAVSITVPLIRDNVRTAWIYLGIAAIDCFVYMQAMNPGGGPGYATFVISQDLYQTAFTKGQFGYATAMGVVLAAVTLLFAGLVFLVDRLTGGAGDEGRRA</sequence>
<dbReference type="PROSITE" id="PS50928">
    <property type="entry name" value="ABC_TM1"/>
    <property type="match status" value="1"/>
</dbReference>
<feature type="transmembrane region" description="Helical" evidence="7">
    <location>
        <begin position="93"/>
        <end position="119"/>
    </location>
</feature>
<evidence type="ECO:0000256" key="8">
    <source>
        <dbReference type="SAM" id="MobiDB-lite"/>
    </source>
</evidence>
<keyword evidence="11" id="KW-1185">Reference proteome</keyword>
<dbReference type="PANTHER" id="PTHR30193">
    <property type="entry name" value="ABC TRANSPORTER PERMEASE PROTEIN"/>
    <property type="match status" value="1"/>
</dbReference>
<reference evidence="10 11" key="1">
    <citation type="journal article" date="2019" name="Int. J. Syst. Evol. Microbiol.">
        <title>The Global Catalogue of Microorganisms (GCM) 10K type strain sequencing project: providing services to taxonomists for standard genome sequencing and annotation.</title>
        <authorList>
            <consortium name="The Broad Institute Genomics Platform"/>
            <consortium name="The Broad Institute Genome Sequencing Center for Infectious Disease"/>
            <person name="Wu L."/>
            <person name="Ma J."/>
        </authorList>
    </citation>
    <scope>NUCLEOTIDE SEQUENCE [LARGE SCALE GENOMIC DNA]</scope>
    <source>
        <strain evidence="10 11">JCM 14326</strain>
    </source>
</reference>
<evidence type="ECO:0000256" key="6">
    <source>
        <dbReference type="ARBA" id="ARBA00023136"/>
    </source>
</evidence>
<name>A0ABN2NP77_9MICO</name>
<dbReference type="InterPro" id="IPR051393">
    <property type="entry name" value="ABC_transporter_permease"/>
</dbReference>
<dbReference type="CDD" id="cd06261">
    <property type="entry name" value="TM_PBP2"/>
    <property type="match status" value="1"/>
</dbReference>
<keyword evidence="3" id="KW-1003">Cell membrane</keyword>